<dbReference type="InterPro" id="IPR038078">
    <property type="entry name" value="PhoU-like_sf"/>
</dbReference>
<comment type="caution">
    <text evidence="8">The sequence shown here is derived from an EMBL/GenBank/DDBJ whole genome shotgun (WGS) entry which is preliminary data.</text>
</comment>
<dbReference type="GO" id="GO:0005886">
    <property type="term" value="C:plasma membrane"/>
    <property type="evidence" value="ECO:0007669"/>
    <property type="project" value="UniProtKB-SubCell"/>
</dbReference>
<keyword evidence="5 6" id="KW-0472">Membrane</keyword>
<evidence type="ECO:0000256" key="6">
    <source>
        <dbReference type="SAM" id="Phobius"/>
    </source>
</evidence>
<dbReference type="Proteomes" id="UP001203972">
    <property type="component" value="Unassembled WGS sequence"/>
</dbReference>
<dbReference type="InterPro" id="IPR004633">
    <property type="entry name" value="NaPi_cotrn-rel/YqeW-like"/>
</dbReference>
<evidence type="ECO:0000313" key="8">
    <source>
        <dbReference type="EMBL" id="MCR0233060.1"/>
    </source>
</evidence>
<dbReference type="Pfam" id="PF01895">
    <property type="entry name" value="PhoU"/>
    <property type="match status" value="2"/>
</dbReference>
<feature type="transmembrane region" description="Helical" evidence="6">
    <location>
        <begin position="141"/>
        <end position="160"/>
    </location>
</feature>
<keyword evidence="3 6" id="KW-0812">Transmembrane</keyword>
<feature type="transmembrane region" description="Helical" evidence="6">
    <location>
        <begin position="12"/>
        <end position="33"/>
    </location>
</feature>
<dbReference type="PANTHER" id="PTHR10010">
    <property type="entry name" value="SOLUTE CARRIER FAMILY 34 SODIUM PHOSPHATE , MEMBER 2-RELATED"/>
    <property type="match status" value="1"/>
</dbReference>
<evidence type="ECO:0000256" key="4">
    <source>
        <dbReference type="ARBA" id="ARBA00022989"/>
    </source>
</evidence>
<dbReference type="InterPro" id="IPR003841">
    <property type="entry name" value="Na/Pi_transpt"/>
</dbReference>
<dbReference type="AlphaFoldDB" id="A0AAP2UNI0"/>
<dbReference type="PANTHER" id="PTHR10010:SF46">
    <property type="entry name" value="SODIUM-DEPENDENT PHOSPHATE TRANSPORT PROTEIN 2B"/>
    <property type="match status" value="1"/>
</dbReference>
<organism evidence="8 9">
    <name type="scientific">Clostridium innocuum</name>
    <dbReference type="NCBI Taxonomy" id="1522"/>
    <lineage>
        <taxon>Bacteria</taxon>
        <taxon>Bacillati</taxon>
        <taxon>Bacillota</taxon>
        <taxon>Clostridia</taxon>
        <taxon>Eubacteriales</taxon>
        <taxon>Clostridiaceae</taxon>
        <taxon>Clostridium</taxon>
    </lineage>
</organism>
<dbReference type="InterPro" id="IPR026022">
    <property type="entry name" value="PhoU_dom"/>
</dbReference>
<protein>
    <submittedName>
        <fullName evidence="8">Na/Pi cotransporter family protein</fullName>
    </submittedName>
</protein>
<dbReference type="Gene3D" id="1.20.58.220">
    <property type="entry name" value="Phosphate transport system protein phou homolog 2, domain 2"/>
    <property type="match status" value="1"/>
</dbReference>
<proteinExistence type="predicted"/>
<reference evidence="8" key="1">
    <citation type="journal article" date="2022" name="Clin. Infect. Dis.">
        <title>Association between Clostridium innocuum and antibiotic-associated diarrhea in adults and children: A cross-sectional study and comparative genomics analysis.</title>
        <authorList>
            <person name="Cherny K.E."/>
            <person name="Muscat E.B."/>
            <person name="Balaji A."/>
            <person name="Mukherjee J."/>
            <person name="Ozer E.A."/>
            <person name="Angarone M.P."/>
            <person name="Hauser A.R."/>
            <person name="Sichel J.S."/>
            <person name="Amponsah E."/>
            <person name="Kociolek L.K."/>
        </authorList>
    </citation>
    <scope>NUCLEOTIDE SEQUENCE</scope>
    <source>
        <strain evidence="8">NU1-AC-029v</strain>
    </source>
</reference>
<evidence type="ECO:0000256" key="5">
    <source>
        <dbReference type="ARBA" id="ARBA00023136"/>
    </source>
</evidence>
<evidence type="ECO:0000256" key="3">
    <source>
        <dbReference type="ARBA" id="ARBA00022692"/>
    </source>
</evidence>
<dbReference type="EMBL" id="JAKTMA010000015">
    <property type="protein sequence ID" value="MCR0233060.1"/>
    <property type="molecule type" value="Genomic_DNA"/>
</dbReference>
<evidence type="ECO:0000313" key="9">
    <source>
        <dbReference type="Proteomes" id="UP001203972"/>
    </source>
</evidence>
<feature type="transmembrane region" description="Helical" evidence="6">
    <location>
        <begin position="291"/>
        <end position="314"/>
    </location>
</feature>
<feature type="domain" description="PhoU" evidence="7">
    <location>
        <begin position="460"/>
        <end position="544"/>
    </location>
</feature>
<dbReference type="NCBIfam" id="TIGR00704">
    <property type="entry name" value="NaPi_cotrn_rel"/>
    <property type="match status" value="1"/>
</dbReference>
<name>A0AAP2UNI0_CLOIN</name>
<feature type="domain" description="PhoU" evidence="7">
    <location>
        <begin position="357"/>
        <end position="438"/>
    </location>
</feature>
<gene>
    <name evidence="8" type="ORF">MKC95_09815</name>
</gene>
<keyword evidence="4 6" id="KW-1133">Transmembrane helix</keyword>
<dbReference type="GO" id="GO:0005436">
    <property type="term" value="F:sodium:phosphate symporter activity"/>
    <property type="evidence" value="ECO:0007669"/>
    <property type="project" value="InterPro"/>
</dbReference>
<dbReference type="RefSeq" id="WP_008817199.1">
    <property type="nucleotide sequence ID" value="NZ_CABKQS010000002.1"/>
</dbReference>
<dbReference type="GO" id="GO:0044341">
    <property type="term" value="P:sodium-dependent phosphate transport"/>
    <property type="evidence" value="ECO:0007669"/>
    <property type="project" value="InterPro"/>
</dbReference>
<evidence type="ECO:0000256" key="2">
    <source>
        <dbReference type="ARBA" id="ARBA00022475"/>
    </source>
</evidence>
<feature type="transmembrane region" description="Helical" evidence="6">
    <location>
        <begin position="255"/>
        <end position="279"/>
    </location>
</feature>
<comment type="subcellular location">
    <subcellularLocation>
        <location evidence="1">Cell membrane</location>
        <topology evidence="1">Multi-pass membrane protein</topology>
    </subcellularLocation>
</comment>
<feature type="transmembrane region" description="Helical" evidence="6">
    <location>
        <begin position="60"/>
        <end position="83"/>
    </location>
</feature>
<evidence type="ECO:0000259" key="7">
    <source>
        <dbReference type="Pfam" id="PF01895"/>
    </source>
</evidence>
<feature type="transmembrane region" description="Helical" evidence="6">
    <location>
        <begin position="184"/>
        <end position="207"/>
    </location>
</feature>
<sequence length="562" mass="61704">MLHIAASAMTPADISWDFIIGGLALFLFGIQFMGDGLKSIAGEKLREYIDRYTNKPWKGILVGSIITVFIQSSSATSAIAIGFVRAGLMSLEQSIGIIIGANIGTTVTAFLIGLKVEALALYFVFLGVLITLFAKRKKQTYMGQIVLGFGLLFFGLRLMGDELSKLGQMDFFTTLATTMQNQPILGFISGTLMTAVVQSSSAVVGIIQKIYDSGAMTLTAALPFVFGSNIGTTVTAVFASIGGSTSAKRAAAVNVLFNTIGSVIFMFLLTPYVDFIAFLSDKYSISPMMQIAIAHILRTIVISILAYPCINLMVSVIKKIIPGEEERIEVDLEGLDPKLAASLPAGALGVSKQVTVKMGELASDCIRASQEYFNRKSGKYRGMSSQYEDAINSLDSKITEYLMTIAHNSLSEHDTDEFINNLQIIKNIERVGDLTMNLNEFYELTYEDKGAFTDEAVGDVNEMYETVLEMNEIALNYFSTREEHYIQMINDKENYLDLVEEKARQRHFKRMAGEVCGSGVAASIFVDILGTLERIGDHIWNIVKEGNEEAMTLDLRPNETDD</sequence>
<keyword evidence="2" id="KW-1003">Cell membrane</keyword>
<dbReference type="NCBIfam" id="NF037997">
    <property type="entry name" value="Na_Pi_symport"/>
    <property type="match status" value="1"/>
</dbReference>
<feature type="transmembrane region" description="Helical" evidence="6">
    <location>
        <begin position="219"/>
        <end position="243"/>
    </location>
</feature>
<evidence type="ECO:0000256" key="1">
    <source>
        <dbReference type="ARBA" id="ARBA00004651"/>
    </source>
</evidence>
<accession>A0AAP2UNI0</accession>
<feature type="transmembrane region" description="Helical" evidence="6">
    <location>
        <begin position="118"/>
        <end position="134"/>
    </location>
</feature>
<dbReference type="SUPFAM" id="SSF109755">
    <property type="entry name" value="PhoU-like"/>
    <property type="match status" value="1"/>
</dbReference>
<feature type="transmembrane region" description="Helical" evidence="6">
    <location>
        <begin position="95"/>
        <end position="112"/>
    </location>
</feature>
<dbReference type="Pfam" id="PF02690">
    <property type="entry name" value="Na_Pi_cotrans"/>
    <property type="match status" value="1"/>
</dbReference>